<dbReference type="InterPro" id="IPR008920">
    <property type="entry name" value="TF_FadR/GntR_C"/>
</dbReference>
<reference evidence="5 6" key="1">
    <citation type="journal article" date="2012" name="J. Bacteriol.">
        <title>Draft Genome Sequence of Novosphingobium nitrogenifigens Y88T.</title>
        <authorList>
            <person name="Strabala T.J."/>
            <person name="Macdonald L."/>
            <person name="Liu V."/>
            <person name="Smit A.M."/>
        </authorList>
    </citation>
    <scope>NUCLEOTIDE SEQUENCE [LARGE SCALE GENOMIC DNA]</scope>
    <source>
        <strain evidence="5 6">DSM 19370</strain>
    </source>
</reference>
<sequence length="233" mass="25564">MSNPDSLALERIEQRPQTLRLIALERLRDAILEGRIVPGERLVERTLSDRLGVSRSVIREVIRNLESEGLVETTGSGPRLATINRDETSQVYAIRLQLESAAAAACARKATPEVLRALTAELDAIAQAHAEHKPINALRATNSFYETMFLGGGHTVAWEIVQRLHGRISRLRAMTLSSEQRKADGLSQMREIVSAIKAGDAARAEAACRQHVEGAARQADILLTSRDSEVESV</sequence>
<dbReference type="PROSITE" id="PS50949">
    <property type="entry name" value="HTH_GNTR"/>
    <property type="match status" value="1"/>
</dbReference>
<dbReference type="GO" id="GO:0003700">
    <property type="term" value="F:DNA-binding transcription factor activity"/>
    <property type="evidence" value="ECO:0007669"/>
    <property type="project" value="InterPro"/>
</dbReference>
<dbReference type="AlphaFoldDB" id="F1Z343"/>
<dbReference type="InterPro" id="IPR036390">
    <property type="entry name" value="WH_DNA-bd_sf"/>
</dbReference>
<dbReference type="GO" id="GO:0003677">
    <property type="term" value="F:DNA binding"/>
    <property type="evidence" value="ECO:0007669"/>
    <property type="project" value="UniProtKB-KW"/>
</dbReference>
<evidence type="ECO:0000259" key="4">
    <source>
        <dbReference type="PROSITE" id="PS50949"/>
    </source>
</evidence>
<dbReference type="SUPFAM" id="SSF46785">
    <property type="entry name" value="Winged helix' DNA-binding domain"/>
    <property type="match status" value="1"/>
</dbReference>
<feature type="domain" description="HTH gntR-type" evidence="4">
    <location>
        <begin position="17"/>
        <end position="83"/>
    </location>
</feature>
<dbReference type="SMART" id="SM00895">
    <property type="entry name" value="FCD"/>
    <property type="match status" value="1"/>
</dbReference>
<evidence type="ECO:0000256" key="2">
    <source>
        <dbReference type="ARBA" id="ARBA00023125"/>
    </source>
</evidence>
<keyword evidence="2" id="KW-0238">DNA-binding</keyword>
<keyword evidence="1" id="KW-0805">Transcription regulation</keyword>
<dbReference type="InterPro" id="IPR011711">
    <property type="entry name" value="GntR_C"/>
</dbReference>
<evidence type="ECO:0000313" key="5">
    <source>
        <dbReference type="EMBL" id="EGD60970.1"/>
    </source>
</evidence>
<evidence type="ECO:0000256" key="3">
    <source>
        <dbReference type="ARBA" id="ARBA00023163"/>
    </source>
</evidence>
<dbReference type="PRINTS" id="PR00035">
    <property type="entry name" value="HTHGNTR"/>
</dbReference>
<evidence type="ECO:0000313" key="6">
    <source>
        <dbReference type="Proteomes" id="UP000004728"/>
    </source>
</evidence>
<dbReference type="SMART" id="SM00345">
    <property type="entry name" value="HTH_GNTR"/>
    <property type="match status" value="1"/>
</dbReference>
<comment type="caution">
    <text evidence="5">The sequence shown here is derived from an EMBL/GenBank/DDBJ whole genome shotgun (WGS) entry which is preliminary data.</text>
</comment>
<dbReference type="InterPro" id="IPR000524">
    <property type="entry name" value="Tscrpt_reg_HTH_GntR"/>
</dbReference>
<organism evidence="5 6">
    <name type="scientific">Novosphingobium nitrogenifigens DSM 19370</name>
    <dbReference type="NCBI Taxonomy" id="983920"/>
    <lineage>
        <taxon>Bacteria</taxon>
        <taxon>Pseudomonadati</taxon>
        <taxon>Pseudomonadota</taxon>
        <taxon>Alphaproteobacteria</taxon>
        <taxon>Sphingomonadales</taxon>
        <taxon>Sphingomonadaceae</taxon>
        <taxon>Novosphingobium</taxon>
    </lineage>
</organism>
<dbReference type="Pfam" id="PF07729">
    <property type="entry name" value="FCD"/>
    <property type="match status" value="1"/>
</dbReference>
<dbReference type="Gene3D" id="1.10.10.10">
    <property type="entry name" value="Winged helix-like DNA-binding domain superfamily/Winged helix DNA-binding domain"/>
    <property type="match status" value="1"/>
</dbReference>
<dbReference type="STRING" id="983920.Y88_3475"/>
<accession>F1Z343</accession>
<dbReference type="HOGENOM" id="CLU_017584_5_1_5"/>
<dbReference type="RefSeq" id="WP_008071899.1">
    <property type="nucleotide sequence ID" value="NZ_AQWK01000034.1"/>
</dbReference>
<dbReference type="eggNOG" id="COG1802">
    <property type="taxonomic scope" value="Bacteria"/>
</dbReference>
<dbReference type="InterPro" id="IPR036388">
    <property type="entry name" value="WH-like_DNA-bd_sf"/>
</dbReference>
<dbReference type="CDD" id="cd07377">
    <property type="entry name" value="WHTH_GntR"/>
    <property type="match status" value="1"/>
</dbReference>
<protein>
    <submittedName>
        <fullName evidence="5">Transcriptional regulator, GntR family</fullName>
    </submittedName>
</protein>
<dbReference type="SUPFAM" id="SSF48008">
    <property type="entry name" value="GntR ligand-binding domain-like"/>
    <property type="match status" value="1"/>
</dbReference>
<keyword evidence="6" id="KW-1185">Reference proteome</keyword>
<evidence type="ECO:0000256" key="1">
    <source>
        <dbReference type="ARBA" id="ARBA00023015"/>
    </source>
</evidence>
<gene>
    <name evidence="5" type="ORF">Y88_3475</name>
</gene>
<dbReference type="OrthoDB" id="9789310at2"/>
<dbReference type="Proteomes" id="UP000004728">
    <property type="component" value="Unassembled WGS sequence"/>
</dbReference>
<dbReference type="EMBL" id="AEWJ01000001">
    <property type="protein sequence ID" value="EGD60970.1"/>
    <property type="molecule type" value="Genomic_DNA"/>
</dbReference>
<dbReference type="PANTHER" id="PTHR43537:SF24">
    <property type="entry name" value="GLUCONATE OPERON TRANSCRIPTIONAL REPRESSOR"/>
    <property type="match status" value="1"/>
</dbReference>
<proteinExistence type="predicted"/>
<dbReference type="InParanoid" id="F1Z343"/>
<keyword evidence="3" id="KW-0804">Transcription</keyword>
<dbReference type="Pfam" id="PF00392">
    <property type="entry name" value="GntR"/>
    <property type="match status" value="1"/>
</dbReference>
<dbReference type="PANTHER" id="PTHR43537">
    <property type="entry name" value="TRANSCRIPTIONAL REGULATOR, GNTR FAMILY"/>
    <property type="match status" value="1"/>
</dbReference>
<name>F1Z343_9SPHN</name>
<dbReference type="Gene3D" id="1.20.120.530">
    <property type="entry name" value="GntR ligand-binding domain-like"/>
    <property type="match status" value="1"/>
</dbReference>